<evidence type="ECO:0000313" key="4">
    <source>
        <dbReference type="EMBL" id="GHF11674.1"/>
    </source>
</evidence>
<accession>A0A8J3LZZ4</accession>
<dbReference type="InterPro" id="IPR018929">
    <property type="entry name" value="DUF2510"/>
</dbReference>
<feature type="region of interest" description="Disordered" evidence="1">
    <location>
        <begin position="119"/>
        <end position="155"/>
    </location>
</feature>
<feature type="transmembrane region" description="Helical" evidence="2">
    <location>
        <begin position="330"/>
        <end position="351"/>
    </location>
</feature>
<dbReference type="RefSeq" id="WP_191282375.1">
    <property type="nucleotide sequence ID" value="NZ_BNAI01000001.1"/>
</dbReference>
<dbReference type="AlphaFoldDB" id="A0A8J3LZZ4"/>
<protein>
    <recommendedName>
        <fullName evidence="3">DUF2510 domain-containing protein</fullName>
    </recommendedName>
</protein>
<sequence>MADDDVRVPAGWYPDPLGLPQLRWWDNHAWTEHTSDARQPMVAEHMTAQTMAAQPVQPNWAEPAKPRLAFADDFVDPADLADFIDSADPVHDLVEPATGVTELPSRRALREAERLAHDDDIVHDLTGDSARFGDPLPQLEAPAPGSSSDAEPSPAVRYARGAGIADAPRSMRYDLDESHEDLLGETSIPRSAFAHASSSTTTFIPDYPAEPQPESSRAHGSHRVRMAHAAQTSTVPAWLLTLIPVYMLLVGMILLLSGVQASFAYVNAAIVLGVPWIAGIVLAIIDYRMLERGGMDAPAPWAWALFGAPVYLVARLVATVRETGTGFGPVLTFFTLGLFTAGAVVAVPGLVMELSPSFFSEEAERSVQADARSFGTELQVDCPETPPLLLQQSFSCAATNEDGDTFDVLVSLQRSNGWIDWRVDSWGAFAMGS</sequence>
<feature type="transmembrane region" description="Helical" evidence="2">
    <location>
        <begin position="235"/>
        <end position="256"/>
    </location>
</feature>
<gene>
    <name evidence="4" type="ORF">GCM10011600_11250</name>
</gene>
<feature type="transmembrane region" description="Helical" evidence="2">
    <location>
        <begin position="300"/>
        <end position="318"/>
    </location>
</feature>
<organism evidence="4 5">
    <name type="scientific">Pseudolysinimonas yzui</name>
    <dbReference type="NCBI Taxonomy" id="2708254"/>
    <lineage>
        <taxon>Bacteria</taxon>
        <taxon>Bacillati</taxon>
        <taxon>Actinomycetota</taxon>
        <taxon>Actinomycetes</taxon>
        <taxon>Micrococcales</taxon>
        <taxon>Microbacteriaceae</taxon>
        <taxon>Pseudolysinimonas</taxon>
    </lineage>
</organism>
<keyword evidence="2" id="KW-0472">Membrane</keyword>
<comment type="caution">
    <text evidence="4">The sequence shown here is derived from an EMBL/GenBank/DDBJ whole genome shotgun (WGS) entry which is preliminary data.</text>
</comment>
<proteinExistence type="predicted"/>
<feature type="domain" description="DUF2510" evidence="3">
    <location>
        <begin position="10"/>
        <end position="40"/>
    </location>
</feature>
<keyword evidence="2" id="KW-0812">Transmembrane</keyword>
<keyword evidence="2" id="KW-1133">Transmembrane helix</keyword>
<dbReference type="Pfam" id="PF10708">
    <property type="entry name" value="DUF2510"/>
    <property type="match status" value="1"/>
</dbReference>
<evidence type="ECO:0000256" key="1">
    <source>
        <dbReference type="SAM" id="MobiDB-lite"/>
    </source>
</evidence>
<evidence type="ECO:0000256" key="2">
    <source>
        <dbReference type="SAM" id="Phobius"/>
    </source>
</evidence>
<reference evidence="4" key="1">
    <citation type="journal article" date="2014" name="Int. J. Syst. Evol. Microbiol.">
        <title>Complete genome sequence of Corynebacterium casei LMG S-19264T (=DSM 44701T), isolated from a smear-ripened cheese.</title>
        <authorList>
            <consortium name="US DOE Joint Genome Institute (JGI-PGF)"/>
            <person name="Walter F."/>
            <person name="Albersmeier A."/>
            <person name="Kalinowski J."/>
            <person name="Ruckert C."/>
        </authorList>
    </citation>
    <scope>NUCLEOTIDE SEQUENCE</scope>
    <source>
        <strain evidence="4">CGMCC 1.16548</strain>
    </source>
</reference>
<dbReference type="Proteomes" id="UP000617531">
    <property type="component" value="Unassembled WGS sequence"/>
</dbReference>
<reference evidence="4" key="2">
    <citation type="submission" date="2020-09" db="EMBL/GenBank/DDBJ databases">
        <authorList>
            <person name="Sun Q."/>
            <person name="Zhou Y."/>
        </authorList>
    </citation>
    <scope>NUCLEOTIDE SEQUENCE</scope>
    <source>
        <strain evidence="4">CGMCC 1.16548</strain>
    </source>
</reference>
<evidence type="ECO:0000259" key="3">
    <source>
        <dbReference type="Pfam" id="PF10708"/>
    </source>
</evidence>
<feature type="transmembrane region" description="Helical" evidence="2">
    <location>
        <begin position="263"/>
        <end position="285"/>
    </location>
</feature>
<evidence type="ECO:0000313" key="5">
    <source>
        <dbReference type="Proteomes" id="UP000617531"/>
    </source>
</evidence>
<keyword evidence="5" id="KW-1185">Reference proteome</keyword>
<name>A0A8J3LZZ4_9MICO</name>
<dbReference type="EMBL" id="BNAI01000001">
    <property type="protein sequence ID" value="GHF11674.1"/>
    <property type="molecule type" value="Genomic_DNA"/>
</dbReference>